<evidence type="ECO:0000313" key="1">
    <source>
        <dbReference type="EMBL" id="QFS48837.1"/>
    </source>
</evidence>
<name>A0A5P8W7T4_9NOSO</name>
<sequence>MFYLLLVIGHGLAASYLLPITHKKGAGGEINSKFKIQNSKFRISASSFPIPCLVNAQFKNCLFSKTVF</sequence>
<proteinExistence type="predicted"/>
<protein>
    <submittedName>
        <fullName evidence="1">Uncharacterized protein</fullName>
    </submittedName>
</protein>
<dbReference type="KEGG" id="nsh:GXM_06331"/>
<reference evidence="1 2" key="1">
    <citation type="submission" date="2019-10" db="EMBL/GenBank/DDBJ databases">
        <title>Genomic and transcriptomic insights into the perfect genentic adaptation of a filamentous nitrogen-fixing cyanobacterium to rice fields.</title>
        <authorList>
            <person name="Chen Z."/>
        </authorList>
    </citation>
    <scope>NUCLEOTIDE SEQUENCE [LARGE SCALE GENOMIC DNA]</scope>
    <source>
        <strain evidence="1">CCNUC1</strain>
    </source>
</reference>
<gene>
    <name evidence="1" type="ORF">GXM_06331</name>
</gene>
<evidence type="ECO:0000313" key="2">
    <source>
        <dbReference type="Proteomes" id="UP000326678"/>
    </source>
</evidence>
<keyword evidence="2" id="KW-1185">Reference proteome</keyword>
<organism evidence="1 2">
    <name type="scientific">Nostoc sphaeroides CCNUC1</name>
    <dbReference type="NCBI Taxonomy" id="2653204"/>
    <lineage>
        <taxon>Bacteria</taxon>
        <taxon>Bacillati</taxon>
        <taxon>Cyanobacteriota</taxon>
        <taxon>Cyanophyceae</taxon>
        <taxon>Nostocales</taxon>
        <taxon>Nostocaceae</taxon>
        <taxon>Nostoc</taxon>
    </lineage>
</organism>
<dbReference type="Proteomes" id="UP000326678">
    <property type="component" value="Chromosome Gxm1"/>
</dbReference>
<dbReference type="AlphaFoldDB" id="A0A5P8W7T4"/>
<accession>A0A5P8W7T4</accession>
<dbReference type="EMBL" id="CP045226">
    <property type="protein sequence ID" value="QFS48837.1"/>
    <property type="molecule type" value="Genomic_DNA"/>
</dbReference>